<evidence type="ECO:0000313" key="8">
    <source>
        <dbReference type="EMBL" id="TPG31249.1"/>
    </source>
</evidence>
<feature type="transmembrane region" description="Helical" evidence="6">
    <location>
        <begin position="132"/>
        <end position="150"/>
    </location>
</feature>
<comment type="caution">
    <text evidence="8">The sequence shown here is derived from an EMBL/GenBank/DDBJ whole genome shotgun (WGS) entry which is preliminary data.</text>
</comment>
<dbReference type="AlphaFoldDB" id="A0A502E2S5"/>
<evidence type="ECO:0000259" key="7">
    <source>
        <dbReference type="Pfam" id="PF13515"/>
    </source>
</evidence>
<gene>
    <name evidence="8" type="ORF">EAH80_25005</name>
</gene>
<feature type="region of interest" description="Disordered" evidence="5">
    <location>
        <begin position="1"/>
        <end position="29"/>
    </location>
</feature>
<dbReference type="Pfam" id="PF13515">
    <property type="entry name" value="FUSC_2"/>
    <property type="match status" value="1"/>
</dbReference>
<name>A0A502E2S5_9MYCO</name>
<comment type="subcellular location">
    <subcellularLocation>
        <location evidence="1">Membrane</location>
        <topology evidence="1">Multi-pass membrane protein</topology>
    </subcellularLocation>
</comment>
<evidence type="ECO:0000256" key="6">
    <source>
        <dbReference type="SAM" id="Phobius"/>
    </source>
</evidence>
<evidence type="ECO:0000256" key="2">
    <source>
        <dbReference type="ARBA" id="ARBA00022692"/>
    </source>
</evidence>
<feature type="transmembrane region" description="Helical" evidence="6">
    <location>
        <begin position="538"/>
        <end position="557"/>
    </location>
</feature>
<keyword evidence="4 6" id="KW-0472">Membrane</keyword>
<dbReference type="InterPro" id="IPR049453">
    <property type="entry name" value="Memb_transporter_dom"/>
</dbReference>
<feature type="transmembrane region" description="Helical" evidence="6">
    <location>
        <begin position="59"/>
        <end position="78"/>
    </location>
</feature>
<feature type="domain" description="Integral membrane bound transporter" evidence="7">
    <location>
        <begin position="428"/>
        <end position="549"/>
    </location>
</feature>
<accession>A0A502E2S5</accession>
<evidence type="ECO:0000256" key="3">
    <source>
        <dbReference type="ARBA" id="ARBA00022989"/>
    </source>
</evidence>
<dbReference type="GO" id="GO:0016020">
    <property type="term" value="C:membrane"/>
    <property type="evidence" value="ECO:0007669"/>
    <property type="project" value="UniProtKB-SubCell"/>
</dbReference>
<reference evidence="8 9" key="1">
    <citation type="journal article" date="2019" name="Environ. Microbiol.">
        <title>Species interactions and distinct microbial communities in high Arctic permafrost affected cryosols are associated with the CH4 and CO2 gas fluxes.</title>
        <authorList>
            <person name="Altshuler I."/>
            <person name="Hamel J."/>
            <person name="Turney S."/>
            <person name="Magnuson E."/>
            <person name="Levesque R."/>
            <person name="Greer C."/>
            <person name="Whyte L.G."/>
        </authorList>
    </citation>
    <scope>NUCLEOTIDE SEQUENCE [LARGE SCALE GENOMIC DNA]</scope>
    <source>
        <strain evidence="8 9">S5.20</strain>
    </source>
</reference>
<protein>
    <recommendedName>
        <fullName evidence="7">Integral membrane bound transporter domain-containing protein</fullName>
    </recommendedName>
</protein>
<feature type="transmembrane region" description="Helical" evidence="6">
    <location>
        <begin position="463"/>
        <end position="482"/>
    </location>
</feature>
<proteinExistence type="predicted"/>
<keyword evidence="3 6" id="KW-1133">Transmembrane helix</keyword>
<evidence type="ECO:0000256" key="5">
    <source>
        <dbReference type="SAM" id="MobiDB-lite"/>
    </source>
</evidence>
<evidence type="ECO:0000256" key="1">
    <source>
        <dbReference type="ARBA" id="ARBA00004141"/>
    </source>
</evidence>
<keyword evidence="9" id="KW-1185">Reference proteome</keyword>
<organism evidence="8 9">
    <name type="scientific">Mycolicibacterium hodleri</name>
    <dbReference type="NCBI Taxonomy" id="49897"/>
    <lineage>
        <taxon>Bacteria</taxon>
        <taxon>Bacillati</taxon>
        <taxon>Actinomycetota</taxon>
        <taxon>Actinomycetes</taxon>
        <taxon>Mycobacteriales</taxon>
        <taxon>Mycobacteriaceae</taxon>
        <taxon>Mycolicibacterium</taxon>
    </lineage>
</organism>
<evidence type="ECO:0000313" key="9">
    <source>
        <dbReference type="Proteomes" id="UP000320095"/>
    </source>
</evidence>
<evidence type="ECO:0000256" key="4">
    <source>
        <dbReference type="ARBA" id="ARBA00023136"/>
    </source>
</evidence>
<sequence>MDGAAQCLAGGGHSRHHRTLGAVQGHSRSVGRSTMPRFAARLKVADPGFVRSRRSARTTCATILSGLTLAALTSVLGAVEALRISLFGAGACFFATLLVTDVRPGDRARTFGWASVSSAAAIVVTVELSRTAVWAAAAFLVVQMFMFYALRPLSLRTGNVLVISALITFLVGAMRITANQIGWFVLASTVGFAWIALAEYVILKDDPIRSLKRSVSVFCHSAGGSVALVVGVTTMTSAGRAPRRAEKALRRSLDRAMRCRRGIESQLSGTLPPELARHDIEQIRVALYCAERGIEQFRHGCESRWLAELPDDIAASVTTALMTLANALRGDIDVQSLDVVALECQCLRDRIHDATTTAPASALAAVTLVGGAELLAQSASRASILATDPSVSATLIGSKQTTSDRPPGAGALAATTILAIQAAVAAVLAGVIAKWLGNEQSLLVGWTAYVIIAGSAEASSRRAWIWFAATILGATAGVATAASVPDDLFWTVAVVTVGVFFTAFSAPVSYPAMVFWMNIALVPLFATEGRYLDLVWDKTAAALIGGCVAGAVALTVAPIRLSRNVRPAVLHYLDAMDAALEAQLPGEAHRRATAGAALDRAHSALDAMIASAVVRTRLFPRQVGPLTEQAVRVDAVHEAFLRLTPLLTESARRHDCWTDSRLDLVIRLLRQDVEAARVAACGDAAPAATYATLDEDRAQPLWPANDLRARLAELAQPR</sequence>
<feature type="transmembrane region" description="Helical" evidence="6">
    <location>
        <begin position="157"/>
        <end position="176"/>
    </location>
</feature>
<feature type="transmembrane region" description="Helical" evidence="6">
    <location>
        <begin position="182"/>
        <end position="203"/>
    </location>
</feature>
<feature type="transmembrane region" description="Helical" evidence="6">
    <location>
        <begin position="409"/>
        <end position="433"/>
    </location>
</feature>
<keyword evidence="2 6" id="KW-0812">Transmembrane</keyword>
<dbReference type="Proteomes" id="UP000320095">
    <property type="component" value="Unassembled WGS sequence"/>
</dbReference>
<dbReference type="EMBL" id="RCZG01000013">
    <property type="protein sequence ID" value="TPG31249.1"/>
    <property type="molecule type" value="Genomic_DNA"/>
</dbReference>